<evidence type="ECO:0000313" key="17">
    <source>
        <dbReference type="Proteomes" id="UP000005289"/>
    </source>
</evidence>
<dbReference type="Gene3D" id="3.90.226.10">
    <property type="entry name" value="2-enoyl-CoA Hydratase, Chain A, domain 1"/>
    <property type="match status" value="1"/>
</dbReference>
<keyword evidence="8" id="KW-0560">Oxidoreductase</keyword>
<dbReference type="InterPro" id="IPR013328">
    <property type="entry name" value="6PGD_dom2"/>
</dbReference>
<dbReference type="SUPFAM" id="SSF52096">
    <property type="entry name" value="ClpP/crotonase"/>
    <property type="match status" value="1"/>
</dbReference>
<dbReference type="Pfam" id="PF02737">
    <property type="entry name" value="3HCDH_N"/>
    <property type="match status" value="1"/>
</dbReference>
<keyword evidence="11" id="KW-0456">Lyase</keyword>
<dbReference type="RefSeq" id="WP_006747843.1">
    <property type="nucleotide sequence ID" value="NZ_CP007029.1"/>
</dbReference>
<comment type="similarity">
    <text evidence="2">In the central section; belongs to the 3-hydroxyacyl-CoA dehydrogenase family.</text>
</comment>
<dbReference type="KEGG" id="tti:THITH_07010"/>
<dbReference type="STRING" id="713585.THITH_07010"/>
<dbReference type="Pfam" id="PF00725">
    <property type="entry name" value="3HCDH"/>
    <property type="match status" value="1"/>
</dbReference>
<evidence type="ECO:0000256" key="3">
    <source>
        <dbReference type="ARBA" id="ARBA00008750"/>
    </source>
</evidence>
<dbReference type="CDD" id="cd06558">
    <property type="entry name" value="crotonase-like"/>
    <property type="match status" value="1"/>
</dbReference>
<evidence type="ECO:0000313" key="16">
    <source>
        <dbReference type="EMBL" id="AHE98046.1"/>
    </source>
</evidence>
<dbReference type="GO" id="GO:0004300">
    <property type="term" value="F:enoyl-CoA hydratase activity"/>
    <property type="evidence" value="ECO:0007669"/>
    <property type="project" value="UniProtKB-EC"/>
</dbReference>
<dbReference type="EMBL" id="CP007029">
    <property type="protein sequence ID" value="AHE98046.1"/>
    <property type="molecule type" value="Genomic_DNA"/>
</dbReference>
<dbReference type="InterPro" id="IPR006108">
    <property type="entry name" value="3HC_DH_C"/>
</dbReference>
<accession>W0DI07</accession>
<dbReference type="PANTHER" id="PTHR43612:SF3">
    <property type="entry name" value="TRIFUNCTIONAL ENZYME SUBUNIT ALPHA, MITOCHONDRIAL"/>
    <property type="match status" value="1"/>
</dbReference>
<dbReference type="UniPathway" id="UPA00659"/>
<dbReference type="Gene3D" id="3.40.50.720">
    <property type="entry name" value="NAD(P)-binding Rossmann-like Domain"/>
    <property type="match status" value="1"/>
</dbReference>
<evidence type="ECO:0000256" key="4">
    <source>
        <dbReference type="ARBA" id="ARBA00009463"/>
    </source>
</evidence>
<evidence type="ECO:0000256" key="7">
    <source>
        <dbReference type="ARBA" id="ARBA00022963"/>
    </source>
</evidence>
<evidence type="ECO:0000256" key="5">
    <source>
        <dbReference type="ARBA" id="ARBA00012076"/>
    </source>
</evidence>
<protein>
    <recommendedName>
        <fullName evidence="5">enoyl-CoA hydratase</fullName>
        <ecNumber evidence="5">4.2.1.17</ecNumber>
    </recommendedName>
</protein>
<dbReference type="InterPro" id="IPR001753">
    <property type="entry name" value="Enoyl-CoA_hydra/iso"/>
</dbReference>
<dbReference type="EC" id="4.2.1.17" evidence="5"/>
<evidence type="ECO:0000259" key="14">
    <source>
        <dbReference type="Pfam" id="PF00725"/>
    </source>
</evidence>
<feature type="domain" description="3-hydroxyacyl-CoA dehydrogenase C-terminal" evidence="14">
    <location>
        <begin position="481"/>
        <end position="571"/>
    </location>
</feature>
<evidence type="ECO:0000256" key="6">
    <source>
        <dbReference type="ARBA" id="ARBA00022832"/>
    </source>
</evidence>
<dbReference type="InterPro" id="IPR006180">
    <property type="entry name" value="3-OHacyl-CoA_DH_CS"/>
</dbReference>
<dbReference type="GO" id="GO:0006635">
    <property type="term" value="P:fatty acid beta-oxidation"/>
    <property type="evidence" value="ECO:0007669"/>
    <property type="project" value="UniProtKB-UniPathway"/>
</dbReference>
<sequence length="673" mass="73564">MMRHWHLELADGRVARLTFDQQGSPVNSLGVETLEELDEALARCERQPPKGLLIRSGKPSGFIAGADVRQLAAISDPGEARALIRRAHRILQRLEDLPCPTVAAVHGFCLGGGLELALACTACVVSDDPATRLGFPEIRLGIFPGFGGTARAPARVGHLAAMRLMLGGRTLSGSSARRIGLADECVPLRQLETAALARLEPTLHKSRLAWWQAAPAWPGLRPLVASRMRRLAATHANPAHYPAPEALIRHWQRHAGDPVAVLQGEAETVPDLLTGAVARNLLRAFLLREHLRRRDTADAWRPRHLHVVGAGVMGGDIAAWAVLQGLRVSLQDQGATPIAKALARARAQFERKLRDRRRVRDAMDRLIPDPAGDGVPHADVVLEAIVERASAKCSLFQAVLPRMRPDALLATNTSSIPLEVLGADLEQAERLVGLHFFNPVAKMPLVEIVYGPATSDITLRRAAMLARMLDKTPVTVRSHPGFLVNRILMPYLLEAAALFEEGVPVETIDRAATDFGMPMGPLELADTAGLDICLSVVESLSALRMTVPRSLRKRVDSGQLGRKTGRGYYRWPRPRRLRGPAAPNREQQDRLMLRLVNESVACLREGIVGSADELDAGMLFGTGFAPFRGGPLRHIEETGAATLHARLLELERRFGERFRPDPGWQAFLRGDPP</sequence>
<keyword evidence="7" id="KW-0442">Lipid degradation</keyword>
<dbReference type="PANTHER" id="PTHR43612">
    <property type="entry name" value="TRIFUNCTIONAL ENZYME SUBUNIT ALPHA"/>
    <property type="match status" value="1"/>
</dbReference>
<dbReference type="SUPFAM" id="SSF48179">
    <property type="entry name" value="6-phosphogluconate dehydrogenase C-terminal domain-like"/>
    <property type="match status" value="2"/>
</dbReference>
<keyword evidence="10" id="KW-0443">Lipid metabolism</keyword>
<evidence type="ECO:0000256" key="2">
    <source>
        <dbReference type="ARBA" id="ARBA00007005"/>
    </source>
</evidence>
<dbReference type="Pfam" id="PF00378">
    <property type="entry name" value="ECH_1"/>
    <property type="match status" value="1"/>
</dbReference>
<dbReference type="InterPro" id="IPR050136">
    <property type="entry name" value="FA_oxidation_alpha_subunit"/>
</dbReference>
<organism evidence="16 17">
    <name type="scientific">Thioalkalivibrio paradoxus ARh 1</name>
    <dbReference type="NCBI Taxonomy" id="713585"/>
    <lineage>
        <taxon>Bacteria</taxon>
        <taxon>Pseudomonadati</taxon>
        <taxon>Pseudomonadota</taxon>
        <taxon>Gammaproteobacteria</taxon>
        <taxon>Chromatiales</taxon>
        <taxon>Ectothiorhodospiraceae</taxon>
        <taxon>Thioalkalivibrio</taxon>
    </lineage>
</organism>
<dbReference type="Gene3D" id="1.10.1040.10">
    <property type="entry name" value="N-(1-d-carboxylethyl)-l-norvaline Dehydrogenase, domain 2"/>
    <property type="match status" value="2"/>
</dbReference>
<dbReference type="PROSITE" id="PS00067">
    <property type="entry name" value="3HCDH"/>
    <property type="match status" value="1"/>
</dbReference>
<dbReference type="GO" id="GO:0070403">
    <property type="term" value="F:NAD+ binding"/>
    <property type="evidence" value="ECO:0007669"/>
    <property type="project" value="InterPro"/>
</dbReference>
<evidence type="ECO:0000256" key="9">
    <source>
        <dbReference type="ARBA" id="ARBA00023027"/>
    </source>
</evidence>
<evidence type="ECO:0000259" key="15">
    <source>
        <dbReference type="Pfam" id="PF02737"/>
    </source>
</evidence>
<keyword evidence="6" id="KW-0276">Fatty acid metabolism</keyword>
<feature type="domain" description="3-hydroxyacyl-CoA dehydrogenase NAD binding" evidence="15">
    <location>
        <begin position="306"/>
        <end position="477"/>
    </location>
</feature>
<evidence type="ECO:0000256" key="10">
    <source>
        <dbReference type="ARBA" id="ARBA00023098"/>
    </source>
</evidence>
<dbReference type="AlphaFoldDB" id="W0DI07"/>
<dbReference type="InterPro" id="IPR006176">
    <property type="entry name" value="3-OHacyl-CoA_DH_NAD-bd"/>
</dbReference>
<comment type="catalytic activity">
    <reaction evidence="13">
        <text>a (3S)-3-hydroxyacyl-CoA + NAD(+) = a 3-oxoacyl-CoA + NADH + H(+)</text>
        <dbReference type="Rhea" id="RHEA:22432"/>
        <dbReference type="ChEBI" id="CHEBI:15378"/>
        <dbReference type="ChEBI" id="CHEBI:57318"/>
        <dbReference type="ChEBI" id="CHEBI:57540"/>
        <dbReference type="ChEBI" id="CHEBI:57945"/>
        <dbReference type="ChEBI" id="CHEBI:90726"/>
        <dbReference type="EC" id="1.1.1.35"/>
    </reaction>
</comment>
<comment type="similarity">
    <text evidence="3">In the N-terminal section; belongs to the enoyl-CoA hydratase/isomerase family.</text>
</comment>
<dbReference type="InterPro" id="IPR008927">
    <property type="entry name" value="6-PGluconate_DH-like_C_sf"/>
</dbReference>
<evidence type="ECO:0000256" key="13">
    <source>
        <dbReference type="ARBA" id="ARBA00049556"/>
    </source>
</evidence>
<name>W0DI07_9GAMM</name>
<dbReference type="SUPFAM" id="SSF51735">
    <property type="entry name" value="NAD(P)-binding Rossmann-fold domains"/>
    <property type="match status" value="1"/>
</dbReference>
<keyword evidence="9" id="KW-0520">NAD</keyword>
<evidence type="ECO:0000256" key="1">
    <source>
        <dbReference type="ARBA" id="ARBA00005005"/>
    </source>
</evidence>
<dbReference type="Proteomes" id="UP000005289">
    <property type="component" value="Chromosome"/>
</dbReference>
<evidence type="ECO:0000256" key="11">
    <source>
        <dbReference type="ARBA" id="ARBA00023239"/>
    </source>
</evidence>
<comment type="similarity">
    <text evidence="4">Belongs to the 3-hydroxyacyl-CoA dehydrogenase family.</text>
</comment>
<proteinExistence type="inferred from homology"/>
<dbReference type="HOGENOM" id="CLU_009834_16_3_6"/>
<gene>
    <name evidence="16" type="ORF">THITH_07010</name>
</gene>
<keyword evidence="17" id="KW-1185">Reference proteome</keyword>
<dbReference type="InterPro" id="IPR029045">
    <property type="entry name" value="ClpP/crotonase-like_dom_sf"/>
</dbReference>
<reference evidence="16 17" key="1">
    <citation type="submission" date="2013-12" db="EMBL/GenBank/DDBJ databases">
        <authorList>
            <consortium name="DOE Joint Genome Institute"/>
            <person name="Muyzer G."/>
            <person name="Huntemann M."/>
            <person name="Han J."/>
            <person name="Chen A."/>
            <person name="Kyrpides N."/>
            <person name="Mavromatis K."/>
            <person name="Markowitz V."/>
            <person name="Palaniappan K."/>
            <person name="Ivanova N."/>
            <person name="Schaumberg A."/>
            <person name="Pati A."/>
            <person name="Liolios K."/>
            <person name="Nordberg H.P."/>
            <person name="Cantor M.N."/>
            <person name="Hua S.X."/>
            <person name="Woyke T."/>
        </authorList>
    </citation>
    <scope>NUCLEOTIDE SEQUENCE [LARGE SCALE GENOMIC DNA]</scope>
    <source>
        <strain evidence="16 17">ARh 1</strain>
    </source>
</reference>
<dbReference type="GO" id="GO:0016509">
    <property type="term" value="F:long-chain (3S)-3-hydroxyacyl-CoA dehydrogenase (NAD+) activity"/>
    <property type="evidence" value="ECO:0007669"/>
    <property type="project" value="TreeGrafter"/>
</dbReference>
<dbReference type="InterPro" id="IPR036291">
    <property type="entry name" value="NAD(P)-bd_dom_sf"/>
</dbReference>
<evidence type="ECO:0000256" key="12">
    <source>
        <dbReference type="ARBA" id="ARBA00023268"/>
    </source>
</evidence>
<comment type="pathway">
    <text evidence="1">Lipid metabolism; fatty acid beta-oxidation.</text>
</comment>
<keyword evidence="12" id="KW-0511">Multifunctional enzyme</keyword>
<evidence type="ECO:0000256" key="8">
    <source>
        <dbReference type="ARBA" id="ARBA00023002"/>
    </source>
</evidence>